<dbReference type="AlphaFoldDB" id="A0A3L8DC38"/>
<protein>
    <recommendedName>
        <fullName evidence="1">MADF domain-containing protein</fullName>
    </recommendedName>
</protein>
<feature type="domain" description="MADF" evidence="1">
    <location>
        <begin position="10"/>
        <end position="99"/>
    </location>
</feature>
<reference evidence="2" key="1">
    <citation type="journal article" date="2018" name="Genome Res.">
        <title>The genomic architecture and molecular evolution of ant odorant receptors.</title>
        <authorList>
            <person name="McKenzie S.K."/>
            <person name="Kronauer D.J.C."/>
        </authorList>
    </citation>
    <scope>NUCLEOTIDE SEQUENCE [LARGE SCALE GENOMIC DNA]</scope>
    <source>
        <strain evidence="2">Clonal line C1</strain>
    </source>
</reference>
<accession>A0A3L8DC38</accession>
<proteinExistence type="predicted"/>
<evidence type="ECO:0000259" key="1">
    <source>
        <dbReference type="PROSITE" id="PS51029"/>
    </source>
</evidence>
<dbReference type="PANTHER" id="PTHR21505">
    <property type="entry name" value="MADF DOMAIN-CONTAINING PROTEIN-RELATED"/>
    <property type="match status" value="1"/>
</dbReference>
<evidence type="ECO:0000313" key="2">
    <source>
        <dbReference type="EMBL" id="RLU18067.1"/>
    </source>
</evidence>
<name>A0A3L8DC38_OOCBI</name>
<dbReference type="Proteomes" id="UP000279307">
    <property type="component" value="Chromosome 10"/>
</dbReference>
<dbReference type="PROSITE" id="PS51029">
    <property type="entry name" value="MADF"/>
    <property type="match status" value="1"/>
</dbReference>
<organism evidence="2">
    <name type="scientific">Ooceraea biroi</name>
    <name type="common">Clonal raider ant</name>
    <name type="synonym">Cerapachys biroi</name>
    <dbReference type="NCBI Taxonomy" id="2015173"/>
    <lineage>
        <taxon>Eukaryota</taxon>
        <taxon>Metazoa</taxon>
        <taxon>Ecdysozoa</taxon>
        <taxon>Arthropoda</taxon>
        <taxon>Hexapoda</taxon>
        <taxon>Insecta</taxon>
        <taxon>Pterygota</taxon>
        <taxon>Neoptera</taxon>
        <taxon>Endopterygota</taxon>
        <taxon>Hymenoptera</taxon>
        <taxon>Apocrita</taxon>
        <taxon>Aculeata</taxon>
        <taxon>Formicoidea</taxon>
        <taxon>Formicidae</taxon>
        <taxon>Dorylinae</taxon>
        <taxon>Ooceraea</taxon>
    </lineage>
</organism>
<dbReference type="InterPro" id="IPR006578">
    <property type="entry name" value="MADF-dom"/>
</dbReference>
<dbReference type="SMART" id="SM00595">
    <property type="entry name" value="MADF"/>
    <property type="match status" value="1"/>
</dbReference>
<sequence>MEWNEETTLRFIDIYKENDLLWNPKNQKYYNKIMRNDAWLDISKQMNLTPEECKRKMFSLLAALRREKSQIKKSQGTDEIYNSSWFAFQSLQFMLDKDVPTNTLNTVNKIIFYRKELAKPHAFRQMLLSSGESSTILRIVLQSSTNHLVNDECEDFGNIVAKKLRLYPSRIRSAIQNDIMNIFLKTDIGFYNQLYFQNLFQPQQNPPCAYHNSINLALLLR</sequence>
<comment type="caution">
    <text evidence="2">The sequence shown here is derived from an EMBL/GenBank/DDBJ whole genome shotgun (WGS) entry which is preliminary data.</text>
</comment>
<dbReference type="OrthoDB" id="7552270at2759"/>
<gene>
    <name evidence="2" type="ORF">DMN91_010310</name>
</gene>
<dbReference type="PANTHER" id="PTHR21505:SF12">
    <property type="entry name" value="MADF DOMAIN-CONTAINING PROTEIN-RELATED"/>
    <property type="match status" value="1"/>
</dbReference>
<dbReference type="Pfam" id="PF10545">
    <property type="entry name" value="MADF_DNA_bdg"/>
    <property type="match status" value="1"/>
</dbReference>
<reference evidence="2" key="2">
    <citation type="submission" date="2018-07" db="EMBL/GenBank/DDBJ databases">
        <authorList>
            <person name="Mckenzie S.K."/>
            <person name="Kronauer D.J.C."/>
        </authorList>
    </citation>
    <scope>NUCLEOTIDE SEQUENCE</scope>
    <source>
        <strain evidence="2">Clonal line C1</strain>
    </source>
</reference>
<dbReference type="EMBL" id="QOIP01000010">
    <property type="protein sequence ID" value="RLU18067.1"/>
    <property type="molecule type" value="Genomic_DNA"/>
</dbReference>